<keyword evidence="2" id="KW-1185">Reference proteome</keyword>
<organism evidence="1 2">
    <name type="scientific">Bariatricus massiliensis</name>
    <dbReference type="NCBI Taxonomy" id="1745713"/>
    <lineage>
        <taxon>Bacteria</taxon>
        <taxon>Bacillati</taxon>
        <taxon>Bacillota</taxon>
        <taxon>Clostridia</taxon>
        <taxon>Lachnospirales</taxon>
        <taxon>Lachnospiraceae</taxon>
        <taxon>Bariatricus</taxon>
    </lineage>
</organism>
<name>A0ABS8DDI1_9FIRM</name>
<proteinExistence type="predicted"/>
<dbReference type="EMBL" id="JAJCIS010000002">
    <property type="protein sequence ID" value="MCB7386474.1"/>
    <property type="molecule type" value="Genomic_DNA"/>
</dbReference>
<dbReference type="Proteomes" id="UP001299546">
    <property type="component" value="Unassembled WGS sequence"/>
</dbReference>
<sequence length="59" mass="6503">MEKAKRRIRVCLLVVVLAAVCIGIVYYCYNIKGGDSITEGTLIANIGTGLERLVHYGFK</sequence>
<reference evidence="1 2" key="1">
    <citation type="submission" date="2021-10" db="EMBL/GenBank/DDBJ databases">
        <title>Collection of gut derived symbiotic bacterial strains cultured from healthy donors.</title>
        <authorList>
            <person name="Lin H."/>
            <person name="Littmann E."/>
            <person name="Kohout C."/>
            <person name="Pamer E.G."/>
        </authorList>
    </citation>
    <scope>NUCLEOTIDE SEQUENCE [LARGE SCALE GENOMIC DNA]</scope>
    <source>
        <strain evidence="1 2">DFI.1.165</strain>
    </source>
</reference>
<dbReference type="RefSeq" id="WP_074017815.1">
    <property type="nucleotide sequence ID" value="NZ_JAJCIQ010000002.1"/>
</dbReference>
<protein>
    <submittedName>
        <fullName evidence="1">Uncharacterized protein</fullName>
    </submittedName>
</protein>
<accession>A0ABS8DDI1</accession>
<evidence type="ECO:0000313" key="1">
    <source>
        <dbReference type="EMBL" id="MCB7386474.1"/>
    </source>
</evidence>
<comment type="caution">
    <text evidence="1">The sequence shown here is derived from an EMBL/GenBank/DDBJ whole genome shotgun (WGS) entry which is preliminary data.</text>
</comment>
<gene>
    <name evidence="1" type="ORF">LIZ65_04165</name>
</gene>
<evidence type="ECO:0000313" key="2">
    <source>
        <dbReference type="Proteomes" id="UP001299546"/>
    </source>
</evidence>